<dbReference type="EMBL" id="JAKGBZ010000009">
    <property type="protein sequence ID" value="MCF3946310.1"/>
    <property type="molecule type" value="Genomic_DNA"/>
</dbReference>
<dbReference type="Proteomes" id="UP001521209">
    <property type="component" value="Unassembled WGS sequence"/>
</dbReference>
<dbReference type="InterPro" id="IPR054597">
    <property type="entry name" value="FeeM_cat"/>
</dbReference>
<reference evidence="2 3" key="1">
    <citation type="submission" date="2022-01" db="EMBL/GenBank/DDBJ databases">
        <authorList>
            <person name="Won M."/>
            <person name="Kim S.-J."/>
            <person name="Kwon S.-W."/>
        </authorList>
    </citation>
    <scope>NUCLEOTIDE SEQUENCE [LARGE SCALE GENOMIC DNA]</scope>
    <source>
        <strain evidence="2 3">KCTC 23505</strain>
    </source>
</reference>
<feature type="domain" description="N-acyl amino acid synthase FeeM catalytic core" evidence="1">
    <location>
        <begin position="40"/>
        <end position="205"/>
    </location>
</feature>
<evidence type="ECO:0000313" key="2">
    <source>
        <dbReference type="EMBL" id="MCF3946310.1"/>
    </source>
</evidence>
<sequence>MDGYNFVAHPQRGISVKNFRPDADVLEAQLALGQRLSNIAYQLRYEGYRSYDYIGDRPGGSYSDSYDAQANNRTAIVFKQGIPAATVRITVHDPASADSGDRKLPAMEIFSDEIKATMAALRPNGRRPRAAEIGRLVRSPAYAKDFAIVFALFRIAGYLILHADADVVFNAVRTHHMPMYRRFGFQQLEAPRQYPGLAFETGLMACFRPNFADARDNLPFLQGISTEDACYAGLIAGERVRLFGDAPNRAARREPAGMKTTP</sequence>
<dbReference type="SUPFAM" id="SSF55729">
    <property type="entry name" value="Acyl-CoA N-acyltransferases (Nat)"/>
    <property type="match status" value="1"/>
</dbReference>
<evidence type="ECO:0000313" key="3">
    <source>
        <dbReference type="Proteomes" id="UP001521209"/>
    </source>
</evidence>
<keyword evidence="3" id="KW-1185">Reference proteome</keyword>
<protein>
    <recommendedName>
        <fullName evidence="1">N-acyl amino acid synthase FeeM catalytic core domain-containing protein</fullName>
    </recommendedName>
</protein>
<name>A0ABS9DVW3_9PROT</name>
<proteinExistence type="predicted"/>
<dbReference type="InterPro" id="IPR016181">
    <property type="entry name" value="Acyl_CoA_acyltransferase"/>
</dbReference>
<dbReference type="RefSeq" id="WP_235703547.1">
    <property type="nucleotide sequence ID" value="NZ_JAKGBZ010000009.1"/>
</dbReference>
<evidence type="ECO:0000259" key="1">
    <source>
        <dbReference type="Pfam" id="PF21926"/>
    </source>
</evidence>
<accession>A0ABS9DVW3</accession>
<comment type="caution">
    <text evidence="2">The sequence shown here is derived from an EMBL/GenBank/DDBJ whole genome shotgun (WGS) entry which is preliminary data.</text>
</comment>
<gene>
    <name evidence="2" type="ORF">L2A60_06385</name>
</gene>
<dbReference type="Gene3D" id="3.40.630.30">
    <property type="match status" value="1"/>
</dbReference>
<dbReference type="Pfam" id="PF21926">
    <property type="entry name" value="FeeM"/>
    <property type="match status" value="1"/>
</dbReference>
<organism evidence="2 3">
    <name type="scientific">Acidiphilium iwatense</name>
    <dbReference type="NCBI Taxonomy" id="768198"/>
    <lineage>
        <taxon>Bacteria</taxon>
        <taxon>Pseudomonadati</taxon>
        <taxon>Pseudomonadota</taxon>
        <taxon>Alphaproteobacteria</taxon>
        <taxon>Acetobacterales</taxon>
        <taxon>Acidocellaceae</taxon>
        <taxon>Acidiphilium</taxon>
    </lineage>
</organism>